<dbReference type="AlphaFoldDB" id="A0A2M7VC65"/>
<dbReference type="InterPro" id="IPR000086">
    <property type="entry name" value="NUDIX_hydrolase_dom"/>
</dbReference>
<dbReference type="PANTHER" id="PTHR43736:SF1">
    <property type="entry name" value="DIHYDRONEOPTERIN TRIPHOSPHATE DIPHOSPHATASE"/>
    <property type="match status" value="1"/>
</dbReference>
<dbReference type="Proteomes" id="UP000231453">
    <property type="component" value="Unassembled WGS sequence"/>
</dbReference>
<name>A0A2M7VC65_9BACT</name>
<sequence length="135" mass="15368">MNMILPPNSIIASGPVIIEDDKVLLNKEIKESGITPWFFPGGEVEDFDINLEEACKREAKEEIGIDVEIIKPLDTLLHKKSDGRVVVLVHYLANRIGEIKKGENITECEWLNIYNLPEDVAPNVREIIERYLKTL</sequence>
<evidence type="ECO:0000259" key="1">
    <source>
        <dbReference type="PROSITE" id="PS51462"/>
    </source>
</evidence>
<dbReference type="SUPFAM" id="SSF55811">
    <property type="entry name" value="Nudix"/>
    <property type="match status" value="1"/>
</dbReference>
<dbReference type="PANTHER" id="PTHR43736">
    <property type="entry name" value="ADP-RIBOSE PYROPHOSPHATASE"/>
    <property type="match status" value="1"/>
</dbReference>
<feature type="domain" description="Nudix hydrolase" evidence="1">
    <location>
        <begin position="3"/>
        <end position="133"/>
    </location>
</feature>
<dbReference type="Gene3D" id="3.90.79.10">
    <property type="entry name" value="Nucleoside Triphosphate Pyrophosphohydrolase"/>
    <property type="match status" value="1"/>
</dbReference>
<proteinExistence type="predicted"/>
<organism evidence="2 3">
    <name type="scientific">Candidatus Magasanikbacteria bacterium CG_4_10_14_0_2_um_filter_33_14</name>
    <dbReference type="NCBI Taxonomy" id="1974636"/>
    <lineage>
        <taxon>Bacteria</taxon>
        <taxon>Candidatus Magasanikiibacteriota</taxon>
    </lineage>
</organism>
<gene>
    <name evidence="2" type="ORF">COX80_00635</name>
</gene>
<evidence type="ECO:0000313" key="3">
    <source>
        <dbReference type="Proteomes" id="UP000231453"/>
    </source>
</evidence>
<dbReference type="InterPro" id="IPR015797">
    <property type="entry name" value="NUDIX_hydrolase-like_dom_sf"/>
</dbReference>
<reference evidence="3" key="1">
    <citation type="submission" date="2017-09" db="EMBL/GenBank/DDBJ databases">
        <title>Depth-based differentiation of microbial function through sediment-hosted aquifers and enrichment of novel symbionts in the deep terrestrial subsurface.</title>
        <authorList>
            <person name="Probst A.J."/>
            <person name="Ladd B."/>
            <person name="Jarett J.K."/>
            <person name="Geller-Mcgrath D.E."/>
            <person name="Sieber C.M.K."/>
            <person name="Emerson J.B."/>
            <person name="Anantharaman K."/>
            <person name="Thomas B.C."/>
            <person name="Malmstrom R."/>
            <person name="Stieglmeier M."/>
            <person name="Klingl A."/>
            <person name="Woyke T."/>
            <person name="Ryan C.M."/>
            <person name="Banfield J.F."/>
        </authorList>
    </citation>
    <scope>NUCLEOTIDE SEQUENCE [LARGE SCALE GENOMIC DNA]</scope>
</reference>
<accession>A0A2M7VC65</accession>
<protein>
    <recommendedName>
        <fullName evidence="1">Nudix hydrolase domain-containing protein</fullName>
    </recommendedName>
</protein>
<dbReference type="PROSITE" id="PS51462">
    <property type="entry name" value="NUDIX"/>
    <property type="match status" value="1"/>
</dbReference>
<dbReference type="EMBL" id="PFPL01000009">
    <property type="protein sequence ID" value="PIZ96729.1"/>
    <property type="molecule type" value="Genomic_DNA"/>
</dbReference>
<evidence type="ECO:0000313" key="2">
    <source>
        <dbReference type="EMBL" id="PIZ96729.1"/>
    </source>
</evidence>
<dbReference type="Pfam" id="PF00293">
    <property type="entry name" value="NUDIX"/>
    <property type="match status" value="1"/>
</dbReference>
<comment type="caution">
    <text evidence="2">The sequence shown here is derived from an EMBL/GenBank/DDBJ whole genome shotgun (WGS) entry which is preliminary data.</text>
</comment>